<evidence type="ECO:0000313" key="3">
    <source>
        <dbReference type="Proteomes" id="UP000652761"/>
    </source>
</evidence>
<dbReference type="Pfam" id="PF00190">
    <property type="entry name" value="Cupin_1"/>
    <property type="match status" value="1"/>
</dbReference>
<dbReference type="EMBL" id="NMUH01008855">
    <property type="protein sequence ID" value="MQM19348.1"/>
    <property type="molecule type" value="Genomic_DNA"/>
</dbReference>
<evidence type="ECO:0000313" key="2">
    <source>
        <dbReference type="EMBL" id="MQM19348.1"/>
    </source>
</evidence>
<gene>
    <name evidence="2" type="ORF">Taro_052352</name>
</gene>
<name>A0A843XI80_COLES</name>
<accession>A0A843XI80</accession>
<proteinExistence type="predicted"/>
<dbReference type="InterPro" id="IPR050253">
    <property type="entry name" value="Seed_Storage-Functional"/>
</dbReference>
<keyword evidence="3" id="KW-1185">Reference proteome</keyword>
<dbReference type="InterPro" id="IPR006045">
    <property type="entry name" value="Cupin_1"/>
</dbReference>
<sequence length="293" mass="32301">MHDLGLGGKVTSDQMSSVMRQRRGAIINMTGDSHERARISLASLLQSKVEYLSTNLIEDDEDEDKGITAATDQGKKTWTWRKVLRSIVWKEGVLRKKGGPVHAPDSYNIYDRSPDFSNSYGWSVALDEDDYAPLNHSDVGVYLVNLTAGSMMAPHWNSMATEYAVVLRGTGRVKVVFPNGTSAMDAEVSEGDTFWVPRHFPSCEVASRSGPMEFFGFTTSAKKNHRQFLVGARSILRTMMGPEMAAAFGTTEERLRDVVDAQRESIILPPWPRARARDGDVVGNLQVMGGAAA</sequence>
<dbReference type="PANTHER" id="PTHR31189:SF2">
    <property type="entry name" value="RMLC-LIKE CUPINS SUPERFAMILY PROTEIN"/>
    <property type="match status" value="1"/>
</dbReference>
<dbReference type="Proteomes" id="UP000652761">
    <property type="component" value="Unassembled WGS sequence"/>
</dbReference>
<dbReference type="InterPro" id="IPR011051">
    <property type="entry name" value="RmlC_Cupin_sf"/>
</dbReference>
<dbReference type="SUPFAM" id="SSF51182">
    <property type="entry name" value="RmlC-like cupins"/>
    <property type="match status" value="1"/>
</dbReference>
<dbReference type="AlphaFoldDB" id="A0A843XI80"/>
<reference evidence="2" key="1">
    <citation type="submission" date="2017-07" db="EMBL/GenBank/DDBJ databases">
        <title>Taro Niue Genome Assembly and Annotation.</title>
        <authorList>
            <person name="Atibalentja N."/>
            <person name="Keating K."/>
            <person name="Fields C.J."/>
        </authorList>
    </citation>
    <scope>NUCLEOTIDE SEQUENCE</scope>
    <source>
        <strain evidence="2">Niue_2</strain>
        <tissue evidence="2">Leaf</tissue>
    </source>
</reference>
<dbReference type="CDD" id="cd02245">
    <property type="entry name" value="cupin_7S_vicilin-like_C"/>
    <property type="match status" value="1"/>
</dbReference>
<dbReference type="Gene3D" id="2.60.120.10">
    <property type="entry name" value="Jelly Rolls"/>
    <property type="match status" value="1"/>
</dbReference>
<organism evidence="2 3">
    <name type="scientific">Colocasia esculenta</name>
    <name type="common">Wild taro</name>
    <name type="synonym">Arum esculentum</name>
    <dbReference type="NCBI Taxonomy" id="4460"/>
    <lineage>
        <taxon>Eukaryota</taxon>
        <taxon>Viridiplantae</taxon>
        <taxon>Streptophyta</taxon>
        <taxon>Embryophyta</taxon>
        <taxon>Tracheophyta</taxon>
        <taxon>Spermatophyta</taxon>
        <taxon>Magnoliopsida</taxon>
        <taxon>Liliopsida</taxon>
        <taxon>Araceae</taxon>
        <taxon>Aroideae</taxon>
        <taxon>Colocasieae</taxon>
        <taxon>Colocasia</taxon>
    </lineage>
</organism>
<dbReference type="InterPro" id="IPR014710">
    <property type="entry name" value="RmlC-like_jellyroll"/>
</dbReference>
<comment type="caution">
    <text evidence="2">The sequence shown here is derived from an EMBL/GenBank/DDBJ whole genome shotgun (WGS) entry which is preliminary data.</text>
</comment>
<dbReference type="PANTHER" id="PTHR31189">
    <property type="entry name" value="OS03G0336100 PROTEIN-RELATED"/>
    <property type="match status" value="1"/>
</dbReference>
<evidence type="ECO:0000259" key="1">
    <source>
        <dbReference type="SMART" id="SM00835"/>
    </source>
</evidence>
<feature type="domain" description="Cupin type-1" evidence="1">
    <location>
        <begin position="107"/>
        <end position="256"/>
    </location>
</feature>
<protein>
    <recommendedName>
        <fullName evidence="1">Cupin type-1 domain-containing protein</fullName>
    </recommendedName>
</protein>
<dbReference type="SMART" id="SM00835">
    <property type="entry name" value="Cupin_1"/>
    <property type="match status" value="1"/>
</dbReference>
<dbReference type="OrthoDB" id="2019862at2759"/>